<evidence type="ECO:0000259" key="1">
    <source>
        <dbReference type="SMART" id="SM00642"/>
    </source>
</evidence>
<dbReference type="InterPro" id="IPR006047">
    <property type="entry name" value="GH13_cat_dom"/>
</dbReference>
<dbReference type="PANTHER" id="PTHR10357:SF216">
    <property type="entry name" value="MALTOOLIGOSYL TREHALOSE SYNTHASE-RELATED"/>
    <property type="match status" value="1"/>
</dbReference>
<dbReference type="RefSeq" id="WP_272858916.1">
    <property type="nucleotide sequence ID" value="NZ_CP067134.1"/>
</dbReference>
<accession>A0ABY7SVG6</accession>
<dbReference type="InterPro" id="IPR017853">
    <property type="entry name" value="GH"/>
</dbReference>
<dbReference type="Proteomes" id="UP001218412">
    <property type="component" value="Chromosome"/>
</dbReference>
<dbReference type="InterPro" id="IPR013797">
    <property type="entry name" value="Maltooligo_trehalose_synth_4"/>
</dbReference>
<dbReference type="Gene3D" id="3.20.20.80">
    <property type="entry name" value="Glycosidases"/>
    <property type="match status" value="3"/>
</dbReference>
<sequence>MRHLPASCYRLQLRGGMDFDRAERVLGYLERLGITHLYLSPIFAAQPGSSHGYDVIDPTVIDAALGGRAGFDRLAVAARARGIGIVLDIVPNHMAFTLDNPWLRDLLAKGDASRYRAHFDIAPDRRLVLPMLPAPFEDVLQDGGFAVEDDEGGPVLVHGPLRVPLDARTMPDTLPGPDDRAAIRALHDRQFWRLCHWRAERDAITHRRFFSISGLIGVRVEDARVFEDTHRLIIELCKSGTVAGLRIDHIDGLADPAAYLERLRDRLPDTPLWVEKIIAPDETLPDWPIAGTTGYVLARDIAQVLTDTGGARRIDDFYRGITGRTADFGDVVASAKRQVLETELAAELWQLHAMVMRAAADDPVAAEYGPETWRRAIVELIAHLDRYRPYLDDSDPRPEDVAALEDAASRAAEDAERHAVDFLLRCLLDPDGKATALRLRFQQVSGAVMAKGQEDTAFYRYNALIGANEVGAEPDRPAIDAATFHARMHARMRDMPQGLSLTSSHDTKRSEDARARLAALSHHPDAAEALFAAASAVDGADAVDPNLRWYLVQSLWAMMPGCDGRDDLATRLCDHATKAMREAKEGTSWQDPNEAFEAAGLAFVRSLARALDPLPAATQDAARTASRLSLAQVALKLTLPGIPDIYQDCEIGNYRLTDPDNRAPVDFARLDAALDDPATLLRKEDREKLDLTRRLLGLRRDEPVLFAAGEYLPDDQAPAGTVGFRRVHGNSILRVLVSAPAPLDAQAVAARAGEVRIWPPADHAMSECAVALFRSARAEDDGR</sequence>
<dbReference type="Pfam" id="PF00128">
    <property type="entry name" value="Alpha-amylase"/>
    <property type="match status" value="1"/>
</dbReference>
<evidence type="ECO:0000313" key="2">
    <source>
        <dbReference type="EMBL" id="WCR10834.1"/>
    </source>
</evidence>
<dbReference type="EMBL" id="CP067134">
    <property type="protein sequence ID" value="WCR10834.1"/>
    <property type="molecule type" value="Genomic_DNA"/>
</dbReference>
<proteinExistence type="predicted"/>
<gene>
    <name evidence="2" type="primary">treY</name>
    <name evidence="2" type="ORF">JHW45_17675</name>
</gene>
<feature type="domain" description="Glycosyl hydrolase family 13 catalytic" evidence="1">
    <location>
        <begin position="14"/>
        <end position="699"/>
    </location>
</feature>
<dbReference type="Gene3D" id="1.10.10.470">
    <property type="entry name" value="Maltooligosyl trehalose synthase, domain 4"/>
    <property type="match status" value="1"/>
</dbReference>
<keyword evidence="3" id="KW-1185">Reference proteome</keyword>
<reference evidence="2 3" key="1">
    <citation type="submission" date="2021-01" db="EMBL/GenBank/DDBJ databases">
        <title>Biogeographic distribution of Paracoccus.</title>
        <authorList>
            <person name="Hollensteiner J."/>
            <person name="Leineberger J."/>
            <person name="Brinkhoff T."/>
            <person name="Daniel R."/>
        </authorList>
    </citation>
    <scope>NUCLEOTIDE SEQUENCE [LARGE SCALE GENOMIC DNA]</scope>
    <source>
        <strain evidence="2 3">LMG25392</strain>
    </source>
</reference>
<protein>
    <submittedName>
        <fullName evidence="2">Malto-oligosyltrehalose synthase</fullName>
    </submittedName>
</protein>
<dbReference type="SMART" id="SM00642">
    <property type="entry name" value="Aamy"/>
    <property type="match status" value="1"/>
</dbReference>
<dbReference type="Gene3D" id="3.30.1590.10">
    <property type="entry name" value="Maltooligosyl trehalose synthase, domain 2"/>
    <property type="match status" value="1"/>
</dbReference>
<organism evidence="2 3">
    <name type="scientific">Paracoccus stylophorae</name>
    <dbReference type="NCBI Taxonomy" id="659350"/>
    <lineage>
        <taxon>Bacteria</taxon>
        <taxon>Pseudomonadati</taxon>
        <taxon>Pseudomonadota</taxon>
        <taxon>Alphaproteobacteria</taxon>
        <taxon>Rhodobacterales</taxon>
        <taxon>Paracoccaceae</taxon>
        <taxon>Paracoccus</taxon>
    </lineage>
</organism>
<dbReference type="InterPro" id="IPR012767">
    <property type="entry name" value="Trehalose_TreY"/>
</dbReference>
<evidence type="ECO:0000313" key="3">
    <source>
        <dbReference type="Proteomes" id="UP001218412"/>
    </source>
</evidence>
<dbReference type="NCBIfam" id="TIGR02401">
    <property type="entry name" value="trehalose_TreY"/>
    <property type="match status" value="1"/>
</dbReference>
<name>A0ABY7SVG6_9RHOB</name>
<dbReference type="PANTHER" id="PTHR10357">
    <property type="entry name" value="ALPHA-AMYLASE FAMILY MEMBER"/>
    <property type="match status" value="1"/>
</dbReference>
<dbReference type="SUPFAM" id="SSF51445">
    <property type="entry name" value="(Trans)glycosidases"/>
    <property type="match status" value="1"/>
</dbReference>
<dbReference type="CDD" id="cd11336">
    <property type="entry name" value="AmyAc_MTSase"/>
    <property type="match status" value="1"/>
</dbReference>